<dbReference type="FunFam" id="3.30.300.20:FF:000005">
    <property type="entry name" value="Transcription termination/antitermination protein NusA"/>
    <property type="match status" value="1"/>
</dbReference>
<evidence type="ECO:0000313" key="11">
    <source>
        <dbReference type="Proteomes" id="UP000178313"/>
    </source>
</evidence>
<sequence>MQTPRTEFAQALKAIATERGLDPAVILDTIKQAIIAAYRRDARERGEETEEFDYDVELNPTNGEAKVFAWPLEKPKERKDVTPPGFGRIAAQTAKQVIHQKIREAEKGAIMDEFSGRVGTLISGMILRFDGPNVRVDMGRTEASMPAEERIPNERLSPNQRLTFLLKDIIEGPKGKEIVLSRADPAFVEKLFAREVPEISSASVVIKTIAREPGTRTKIAVSSTASGVDPVGSCVGQKGVRVQAVTNELGGERVDIVLWSDDTGELIKSSLSPAESLSVKLDEENKVARVTAPEDQLSLAIGKEGQNVRLAAKLTGYRIEVEGIPVPPGEEKEEDKKEPKKKEKTEKKEKAIEEVKAEQPKEEVIAEEPVSEASEPEVVTEELPAPDEVKEEVQEEAKSEEDKETKTQK</sequence>
<comment type="function">
    <text evidence="7">Participates in both transcription termination and antitermination.</text>
</comment>
<dbReference type="InterPro" id="IPR036555">
    <property type="entry name" value="NusA_N_sf"/>
</dbReference>
<dbReference type="PANTHER" id="PTHR22648">
    <property type="entry name" value="TRANSCRIPTION TERMINATION FACTOR NUSA"/>
    <property type="match status" value="1"/>
</dbReference>
<dbReference type="InterPro" id="IPR013735">
    <property type="entry name" value="TF_NusA_N"/>
</dbReference>
<evidence type="ECO:0000256" key="8">
    <source>
        <dbReference type="SAM" id="MobiDB-lite"/>
    </source>
</evidence>
<keyword evidence="4 7" id="KW-0694">RNA-binding</keyword>
<dbReference type="STRING" id="1802513.A3E46_02850"/>
<dbReference type="InterPro" id="IPR025249">
    <property type="entry name" value="TF_NusA_KH_1st"/>
</dbReference>
<keyword evidence="6 7" id="KW-0804">Transcription</keyword>
<dbReference type="EMBL" id="MGGZ01000040">
    <property type="protein sequence ID" value="OGM56080.1"/>
    <property type="molecule type" value="Genomic_DNA"/>
</dbReference>
<keyword evidence="5 7" id="KW-0805">Transcription regulation</keyword>
<reference evidence="10 11" key="1">
    <citation type="journal article" date="2016" name="Nat. Commun.">
        <title>Thousands of microbial genomes shed light on interconnected biogeochemical processes in an aquifer system.</title>
        <authorList>
            <person name="Anantharaman K."/>
            <person name="Brown C.T."/>
            <person name="Hug L.A."/>
            <person name="Sharon I."/>
            <person name="Castelle C.J."/>
            <person name="Probst A.J."/>
            <person name="Thomas B.C."/>
            <person name="Singh A."/>
            <person name="Wilkins M.J."/>
            <person name="Karaoz U."/>
            <person name="Brodie E.L."/>
            <person name="Williams K.H."/>
            <person name="Hubbard S.S."/>
            <person name="Banfield J.F."/>
        </authorList>
    </citation>
    <scope>NUCLEOTIDE SEQUENCE [LARGE SCALE GENOMIC DNA]</scope>
</reference>
<keyword evidence="1 7" id="KW-0806">Transcription termination</keyword>
<dbReference type="Pfam" id="PF08529">
    <property type="entry name" value="NusA_N"/>
    <property type="match status" value="2"/>
</dbReference>
<dbReference type="Gene3D" id="3.30.1480.10">
    <property type="entry name" value="NusA, N-terminal domain"/>
    <property type="match status" value="1"/>
</dbReference>
<dbReference type="CDD" id="cd04455">
    <property type="entry name" value="S1_NusA"/>
    <property type="match status" value="1"/>
</dbReference>
<feature type="domain" description="K Homology" evidence="9">
    <location>
        <begin position="284"/>
        <end position="375"/>
    </location>
</feature>
<dbReference type="FunFam" id="3.30.300.20:FF:000002">
    <property type="entry name" value="Transcription termination/antitermination protein NusA"/>
    <property type="match status" value="1"/>
</dbReference>
<dbReference type="GO" id="GO:0006353">
    <property type="term" value="P:DNA-templated transcription termination"/>
    <property type="evidence" value="ECO:0007669"/>
    <property type="project" value="UniProtKB-UniRule"/>
</dbReference>
<evidence type="ECO:0000256" key="6">
    <source>
        <dbReference type="ARBA" id="ARBA00023163"/>
    </source>
</evidence>
<dbReference type="Gene3D" id="3.30.300.20">
    <property type="match status" value="2"/>
</dbReference>
<dbReference type="GO" id="GO:0005829">
    <property type="term" value="C:cytosol"/>
    <property type="evidence" value="ECO:0007669"/>
    <property type="project" value="TreeGrafter"/>
</dbReference>
<gene>
    <name evidence="7" type="primary">nusA</name>
    <name evidence="10" type="ORF">A3E46_02850</name>
</gene>
<comment type="caution">
    <text evidence="10">The sequence shown here is derived from an EMBL/GenBank/DDBJ whole genome shotgun (WGS) entry which is preliminary data.</text>
</comment>
<dbReference type="InterPro" id="IPR015946">
    <property type="entry name" value="KH_dom-like_a/b"/>
</dbReference>
<dbReference type="GO" id="GO:0031564">
    <property type="term" value="P:transcription antitermination"/>
    <property type="evidence" value="ECO:0007669"/>
    <property type="project" value="UniProtKB-UniRule"/>
</dbReference>
<proteinExistence type="inferred from homology"/>
<dbReference type="SUPFAM" id="SSF69705">
    <property type="entry name" value="Transcription factor NusA, N-terminal domain"/>
    <property type="match status" value="1"/>
</dbReference>
<dbReference type="SMART" id="SM00322">
    <property type="entry name" value="KH"/>
    <property type="match status" value="2"/>
</dbReference>
<dbReference type="PROSITE" id="PS50084">
    <property type="entry name" value="KH_TYPE_1"/>
    <property type="match status" value="1"/>
</dbReference>
<dbReference type="Pfam" id="PF13184">
    <property type="entry name" value="KH_NusA_1st"/>
    <property type="match status" value="1"/>
</dbReference>
<feature type="compositionally biased region" description="Basic and acidic residues" evidence="8">
    <location>
        <begin position="334"/>
        <end position="364"/>
    </location>
</feature>
<protein>
    <recommendedName>
        <fullName evidence="7">Transcription termination/antitermination protein NusA</fullName>
    </recommendedName>
</protein>
<dbReference type="PANTHER" id="PTHR22648:SF0">
    <property type="entry name" value="TRANSCRIPTION TERMINATION_ANTITERMINATION PROTEIN NUSA"/>
    <property type="match status" value="1"/>
</dbReference>
<name>A0A1F8AWS0_9BACT</name>
<dbReference type="InterPro" id="IPR004087">
    <property type="entry name" value="KH_dom"/>
</dbReference>
<dbReference type="HAMAP" id="MF_00945_B">
    <property type="entry name" value="NusA_B"/>
    <property type="match status" value="1"/>
</dbReference>
<organism evidence="10 11">
    <name type="scientific">Candidatus Woesebacteria bacterium RIFCSPHIGHO2_12_FULL_46_16</name>
    <dbReference type="NCBI Taxonomy" id="1802513"/>
    <lineage>
        <taxon>Bacteria</taxon>
        <taxon>Candidatus Woeseibacteriota</taxon>
    </lineage>
</organism>
<dbReference type="InterPro" id="IPR012340">
    <property type="entry name" value="NA-bd_OB-fold"/>
</dbReference>
<dbReference type="Pfam" id="PF26594">
    <property type="entry name" value="KH_NusA_2nd"/>
    <property type="match status" value="1"/>
</dbReference>
<dbReference type="GO" id="GO:0003700">
    <property type="term" value="F:DNA-binding transcription factor activity"/>
    <property type="evidence" value="ECO:0007669"/>
    <property type="project" value="InterPro"/>
</dbReference>
<evidence type="ECO:0000256" key="7">
    <source>
        <dbReference type="HAMAP-Rule" id="MF_00945"/>
    </source>
</evidence>
<dbReference type="Proteomes" id="UP000178313">
    <property type="component" value="Unassembled WGS sequence"/>
</dbReference>
<feature type="domain" description="K Homology" evidence="9">
    <location>
        <begin position="213"/>
        <end position="276"/>
    </location>
</feature>
<evidence type="ECO:0000256" key="5">
    <source>
        <dbReference type="ARBA" id="ARBA00023015"/>
    </source>
</evidence>
<dbReference type="CDD" id="cd22529">
    <property type="entry name" value="KH-II_NusA_rpt2"/>
    <property type="match status" value="1"/>
</dbReference>
<evidence type="ECO:0000259" key="9">
    <source>
        <dbReference type="SMART" id="SM00322"/>
    </source>
</evidence>
<dbReference type="InterPro" id="IPR030842">
    <property type="entry name" value="TF_NusA_bacterial"/>
</dbReference>
<dbReference type="InterPro" id="IPR058582">
    <property type="entry name" value="KH_NusA_2nd"/>
</dbReference>
<dbReference type="AlphaFoldDB" id="A0A1F8AWS0"/>
<evidence type="ECO:0000256" key="2">
    <source>
        <dbReference type="ARBA" id="ARBA00022490"/>
    </source>
</evidence>
<comment type="similarity">
    <text evidence="7">Belongs to the NusA family.</text>
</comment>
<comment type="subcellular location">
    <subcellularLocation>
        <location evidence="7">Cytoplasm</location>
    </subcellularLocation>
</comment>
<feature type="region of interest" description="Disordered" evidence="8">
    <location>
        <begin position="324"/>
        <end position="409"/>
    </location>
</feature>
<comment type="subunit">
    <text evidence="7">Monomer. Binds directly to the core enzyme of the DNA-dependent RNA polymerase and to nascent RNA.</text>
</comment>
<dbReference type="SUPFAM" id="SSF54814">
    <property type="entry name" value="Prokaryotic type KH domain (KH-domain type II)"/>
    <property type="match status" value="2"/>
</dbReference>
<dbReference type="CDD" id="cd02134">
    <property type="entry name" value="KH-II_NusA_rpt1"/>
    <property type="match status" value="1"/>
</dbReference>
<dbReference type="InterPro" id="IPR010213">
    <property type="entry name" value="TF_NusA"/>
</dbReference>
<evidence type="ECO:0000256" key="3">
    <source>
        <dbReference type="ARBA" id="ARBA00022814"/>
    </source>
</evidence>
<evidence type="ECO:0000313" key="10">
    <source>
        <dbReference type="EMBL" id="OGM56080.1"/>
    </source>
</evidence>
<keyword evidence="2 7" id="KW-0963">Cytoplasm</keyword>
<dbReference type="InterPro" id="IPR009019">
    <property type="entry name" value="KH_sf_prok-type"/>
</dbReference>
<feature type="compositionally biased region" description="Basic and acidic residues" evidence="8">
    <location>
        <begin position="387"/>
        <end position="409"/>
    </location>
</feature>
<keyword evidence="3 7" id="KW-0889">Transcription antitermination</keyword>
<dbReference type="GO" id="GO:0003723">
    <property type="term" value="F:RNA binding"/>
    <property type="evidence" value="ECO:0007669"/>
    <property type="project" value="UniProtKB-UniRule"/>
</dbReference>
<accession>A0A1F8AWS0</accession>
<dbReference type="NCBIfam" id="TIGR01953">
    <property type="entry name" value="NusA"/>
    <property type="match status" value="1"/>
</dbReference>
<evidence type="ECO:0000256" key="1">
    <source>
        <dbReference type="ARBA" id="ARBA00022472"/>
    </source>
</evidence>
<dbReference type="Gene3D" id="2.40.50.140">
    <property type="entry name" value="Nucleic acid-binding proteins"/>
    <property type="match status" value="1"/>
</dbReference>
<evidence type="ECO:0000256" key="4">
    <source>
        <dbReference type="ARBA" id="ARBA00022884"/>
    </source>
</evidence>
<dbReference type="SUPFAM" id="SSF50249">
    <property type="entry name" value="Nucleic acid-binding proteins"/>
    <property type="match status" value="1"/>
</dbReference>
<feature type="compositionally biased region" description="Acidic residues" evidence="8">
    <location>
        <begin position="365"/>
        <end position="380"/>
    </location>
</feature>